<reference evidence="10" key="1">
    <citation type="submission" date="2021-04" db="EMBL/GenBank/DDBJ databases">
        <authorList>
            <person name="Hartkoorn R.C."/>
            <person name="Beaudoing E."/>
            <person name="Hot D."/>
        </authorList>
    </citation>
    <scope>NUCLEOTIDE SEQUENCE</scope>
    <source>
        <strain evidence="10">NRRL B-16292</strain>
    </source>
</reference>
<evidence type="ECO:0000256" key="8">
    <source>
        <dbReference type="ARBA" id="ARBA00048741"/>
    </source>
</evidence>
<dbReference type="CDD" id="cd01991">
    <property type="entry name" value="Asn_synthase_B_C"/>
    <property type="match status" value="1"/>
</dbReference>
<dbReference type="PIRSF" id="PIRSF001589">
    <property type="entry name" value="Asn_synthetase_glu-h"/>
    <property type="match status" value="1"/>
</dbReference>
<evidence type="ECO:0000256" key="5">
    <source>
        <dbReference type="ARBA" id="ARBA00022840"/>
    </source>
</evidence>
<dbReference type="SUPFAM" id="SSF52402">
    <property type="entry name" value="Adenine nucleotide alpha hydrolases-like"/>
    <property type="match status" value="1"/>
</dbReference>
<evidence type="ECO:0000256" key="1">
    <source>
        <dbReference type="ARBA" id="ARBA00005187"/>
    </source>
</evidence>
<feature type="domain" description="Glutamine amidotransferase type-2" evidence="9">
    <location>
        <begin position="2"/>
        <end position="215"/>
    </location>
</feature>
<evidence type="ECO:0000259" key="9">
    <source>
        <dbReference type="PROSITE" id="PS51278"/>
    </source>
</evidence>
<dbReference type="GO" id="GO:0004066">
    <property type="term" value="F:asparagine synthase (glutamine-hydrolyzing) activity"/>
    <property type="evidence" value="ECO:0007669"/>
    <property type="project" value="UniProtKB-EC"/>
</dbReference>
<dbReference type="InterPro" id="IPR051786">
    <property type="entry name" value="ASN_synthetase/amidase"/>
</dbReference>
<dbReference type="EC" id="6.3.5.4" evidence="3"/>
<dbReference type="EMBL" id="CP073720">
    <property type="protein sequence ID" value="UWP86085.1"/>
    <property type="molecule type" value="Genomic_DNA"/>
</dbReference>
<keyword evidence="6" id="KW-0061">Asparagine biosynthesis</keyword>
<dbReference type="PANTHER" id="PTHR43284:SF1">
    <property type="entry name" value="ASPARAGINE SYNTHETASE"/>
    <property type="match status" value="1"/>
</dbReference>
<dbReference type="Gene3D" id="3.40.50.620">
    <property type="entry name" value="HUPs"/>
    <property type="match status" value="1"/>
</dbReference>
<keyword evidence="4" id="KW-0547">Nucleotide-binding</keyword>
<comment type="catalytic activity">
    <reaction evidence="8">
        <text>L-aspartate + L-glutamine + ATP + H2O = L-asparagine + L-glutamate + AMP + diphosphate + H(+)</text>
        <dbReference type="Rhea" id="RHEA:12228"/>
        <dbReference type="ChEBI" id="CHEBI:15377"/>
        <dbReference type="ChEBI" id="CHEBI:15378"/>
        <dbReference type="ChEBI" id="CHEBI:29985"/>
        <dbReference type="ChEBI" id="CHEBI:29991"/>
        <dbReference type="ChEBI" id="CHEBI:30616"/>
        <dbReference type="ChEBI" id="CHEBI:33019"/>
        <dbReference type="ChEBI" id="CHEBI:58048"/>
        <dbReference type="ChEBI" id="CHEBI:58359"/>
        <dbReference type="ChEBI" id="CHEBI:456215"/>
        <dbReference type="EC" id="6.3.5.4"/>
    </reaction>
</comment>
<dbReference type="Proteomes" id="UP001059617">
    <property type="component" value="Chromosome"/>
</dbReference>
<dbReference type="InterPro" id="IPR029055">
    <property type="entry name" value="Ntn_hydrolases_N"/>
</dbReference>
<dbReference type="Pfam" id="PF13537">
    <property type="entry name" value="GATase_7"/>
    <property type="match status" value="1"/>
</dbReference>
<dbReference type="InterPro" id="IPR033738">
    <property type="entry name" value="AsnB_N"/>
</dbReference>
<comment type="pathway">
    <text evidence="1">Amino-acid biosynthesis; L-asparagine biosynthesis; L-asparagine from L-aspartate (L-Gln route): step 1/1.</text>
</comment>
<evidence type="ECO:0000256" key="4">
    <source>
        <dbReference type="ARBA" id="ARBA00022741"/>
    </source>
</evidence>
<keyword evidence="7" id="KW-0315">Glutamine amidotransferase</keyword>
<evidence type="ECO:0000256" key="3">
    <source>
        <dbReference type="ARBA" id="ARBA00012737"/>
    </source>
</evidence>
<keyword evidence="10" id="KW-0436">Ligase</keyword>
<dbReference type="Pfam" id="PF00733">
    <property type="entry name" value="Asn_synthase"/>
    <property type="match status" value="1"/>
</dbReference>
<accession>A0ABY5W9Q1</accession>
<proteinExistence type="inferred from homology"/>
<evidence type="ECO:0000256" key="6">
    <source>
        <dbReference type="ARBA" id="ARBA00022888"/>
    </source>
</evidence>
<dbReference type="InterPro" id="IPR001962">
    <property type="entry name" value="Asn_synthase"/>
</dbReference>
<evidence type="ECO:0000313" key="10">
    <source>
        <dbReference type="EMBL" id="UWP86085.1"/>
    </source>
</evidence>
<evidence type="ECO:0000256" key="7">
    <source>
        <dbReference type="ARBA" id="ARBA00022962"/>
    </source>
</evidence>
<dbReference type="PANTHER" id="PTHR43284">
    <property type="entry name" value="ASPARAGINE SYNTHETASE (GLUTAMINE-HYDROLYZING)"/>
    <property type="match status" value="1"/>
</dbReference>
<dbReference type="CDD" id="cd00712">
    <property type="entry name" value="AsnB"/>
    <property type="match status" value="1"/>
</dbReference>
<evidence type="ECO:0000313" key="11">
    <source>
        <dbReference type="Proteomes" id="UP001059617"/>
    </source>
</evidence>
<dbReference type="InterPro" id="IPR017932">
    <property type="entry name" value="GATase_2_dom"/>
</dbReference>
<dbReference type="SUPFAM" id="SSF56235">
    <property type="entry name" value="N-terminal nucleophile aminohydrolases (Ntn hydrolases)"/>
    <property type="match status" value="1"/>
</dbReference>
<sequence length="617" mass="68435">MSAVTGWVDFQRDLHRERDTILAMTAAMACRGPDGEDVWAGRHAALGHRRLAVFDLDNGRQPVAVERDGRTVAVGAHSGSLLNHAELRRELAARGHRFRGGGDTEVLVHAYLEWGGGCAQRLEGTFAGAVWDEGAGELWLVRDRLGVEPMFYYPTRSGLLFGSEAKAILAHAQAESVVDADGLREIFTYAGTPHMAFFAGMHRLRAGHTLRFGRSGISTAAYWRVEAAEHTDGLEATIDTIRGLLEESIERNLISDVPVSTLLSGGLDSSGVAALTNRALRRRGERVRTFTLDFERHDKNFAPTDTRSTTDTPYATEVAAHLGSDHHRIVVEPGELVDPVVRHAVLRAKDFPTPLGDMNTSLYLLARGVREHARVTMTGEAADSLFHGVAWNRDPVESTMQTFPWVARGVVRDDANGLGCGLFDPGLLETLAPLDYAAQRYRESCAQAPHLPGTSAHERHMRELCWVHVSNFMENQNAHTERLFKAVGVEVRMPYCDHRIVQYAYNLPWALQNFDGREKGLLRRALSDVLPRRVLERRKTPYPVTVDPVYEAALRGEFERLLDDQSAPLRPLLDVKAARAVLADPAGVRGSWARRANLELPLQLNAWLRGYGVRLAL</sequence>
<dbReference type="InterPro" id="IPR014729">
    <property type="entry name" value="Rossmann-like_a/b/a_fold"/>
</dbReference>
<gene>
    <name evidence="10" type="primary">asnB</name>
    <name evidence="10" type="ORF">Dfulv_18310</name>
</gene>
<keyword evidence="5" id="KW-0067">ATP-binding</keyword>
<dbReference type="RefSeq" id="WP_259864986.1">
    <property type="nucleotide sequence ID" value="NZ_BAAAST010000046.1"/>
</dbReference>
<evidence type="ECO:0000256" key="2">
    <source>
        <dbReference type="ARBA" id="ARBA00005752"/>
    </source>
</evidence>
<reference evidence="10" key="2">
    <citation type="submission" date="2022-09" db="EMBL/GenBank/DDBJ databases">
        <title>Biosynthetic gene clusters of Dactylosporangioum fulvum.</title>
        <authorList>
            <person name="Caradec T."/>
        </authorList>
    </citation>
    <scope>NUCLEOTIDE SEQUENCE</scope>
    <source>
        <strain evidence="10">NRRL B-16292</strain>
    </source>
</reference>
<organism evidence="10 11">
    <name type="scientific">Dactylosporangium fulvum</name>
    <dbReference type="NCBI Taxonomy" id="53359"/>
    <lineage>
        <taxon>Bacteria</taxon>
        <taxon>Bacillati</taxon>
        <taxon>Actinomycetota</taxon>
        <taxon>Actinomycetes</taxon>
        <taxon>Micromonosporales</taxon>
        <taxon>Micromonosporaceae</taxon>
        <taxon>Dactylosporangium</taxon>
    </lineage>
</organism>
<dbReference type="InterPro" id="IPR006426">
    <property type="entry name" value="Asn_synth_AEB"/>
</dbReference>
<dbReference type="PROSITE" id="PS51278">
    <property type="entry name" value="GATASE_TYPE_2"/>
    <property type="match status" value="1"/>
</dbReference>
<comment type="similarity">
    <text evidence="2">Belongs to the asparagine synthetase family.</text>
</comment>
<dbReference type="Gene3D" id="3.60.20.10">
    <property type="entry name" value="Glutamine Phosphoribosylpyrophosphate, subunit 1, domain 1"/>
    <property type="match status" value="1"/>
</dbReference>
<keyword evidence="11" id="KW-1185">Reference proteome</keyword>
<name>A0ABY5W9Q1_9ACTN</name>
<protein>
    <recommendedName>
        <fullName evidence="3">asparagine synthase (glutamine-hydrolyzing)</fullName>
        <ecNumber evidence="3">6.3.5.4</ecNumber>
    </recommendedName>
</protein>
<keyword evidence="6" id="KW-0028">Amino-acid biosynthesis</keyword>
<dbReference type="NCBIfam" id="TIGR01536">
    <property type="entry name" value="asn_synth_AEB"/>
    <property type="match status" value="1"/>
</dbReference>